<organism evidence="4 5">
    <name type="scientific">Porites evermanni</name>
    <dbReference type="NCBI Taxonomy" id="104178"/>
    <lineage>
        <taxon>Eukaryota</taxon>
        <taxon>Metazoa</taxon>
        <taxon>Cnidaria</taxon>
        <taxon>Anthozoa</taxon>
        <taxon>Hexacorallia</taxon>
        <taxon>Scleractinia</taxon>
        <taxon>Fungiina</taxon>
        <taxon>Poritidae</taxon>
        <taxon>Porites</taxon>
    </lineage>
</organism>
<reference evidence="4 5" key="1">
    <citation type="submission" date="2022-05" db="EMBL/GenBank/DDBJ databases">
        <authorList>
            <consortium name="Genoscope - CEA"/>
            <person name="William W."/>
        </authorList>
    </citation>
    <scope>NUCLEOTIDE SEQUENCE [LARGE SCALE GENOMIC DNA]</scope>
</reference>
<keyword evidence="1" id="KW-0880">Kelch repeat</keyword>
<gene>
    <name evidence="4" type="ORF">PEVE_00030188</name>
</gene>
<keyword evidence="2" id="KW-0677">Repeat</keyword>
<evidence type="ECO:0000313" key="4">
    <source>
        <dbReference type="EMBL" id="CAH3026903.1"/>
    </source>
</evidence>
<accession>A0ABN8MB81</accession>
<dbReference type="SMART" id="SM00875">
    <property type="entry name" value="BACK"/>
    <property type="match status" value="1"/>
</dbReference>
<dbReference type="Pfam" id="PF07707">
    <property type="entry name" value="BACK"/>
    <property type="match status" value="1"/>
</dbReference>
<protein>
    <recommendedName>
        <fullName evidence="3">BTB domain-containing protein</fullName>
    </recommendedName>
</protein>
<dbReference type="EMBL" id="CALNXI010000426">
    <property type="protein sequence ID" value="CAH3026903.1"/>
    <property type="molecule type" value="Genomic_DNA"/>
</dbReference>
<evidence type="ECO:0000313" key="5">
    <source>
        <dbReference type="Proteomes" id="UP001159427"/>
    </source>
</evidence>
<dbReference type="PROSITE" id="PS50097">
    <property type="entry name" value="BTB"/>
    <property type="match status" value="1"/>
</dbReference>
<dbReference type="InterPro" id="IPR011333">
    <property type="entry name" value="SKP1/BTB/POZ_sf"/>
</dbReference>
<dbReference type="Gene3D" id="2.120.10.80">
    <property type="entry name" value="Kelch-type beta propeller"/>
    <property type="match status" value="2"/>
</dbReference>
<sequence length="896" mass="101299">MFAHGMKESSQEVIELKDESISAAALKIVLDSIYSGDLQVNDENIFEVLVAADHLQVTSAVQQCCDYLQTQFVDQLRFDVQTFCRVSAIADRHGLKDLEEATQTKMAYIYKEICESEEFLSHVDADQYTRLLSRDDLSVPSETFVFKSVMQWIKHKKEERMTAAAKVIGAVRLGLVDIKALIEELNTEEMQTVPEIHTLLFDSAIYHHNPSNTSKFATEKAKLRSTTPVLVAVLPQSHMMYFDVEKKQWKKLSSLAPVTDILNCYCAEIVGRQLFVAGNIGAVGYSTYCYDIETNKRQRQEEALPCGEIRSLCTVGDYMYAVPSDYSKIPQRYSFAKRQWQSFAKFSLTHHYSWYHNNSATVLHSKLYVLSGLRDPTTGFHYNALLHCFDPVTNLWTQKALSCNRHFGSTLFLVHGRLYVAGGYQSFNGRPCGNPAPVEVYDEENNRLSVVDQKHIPQNNLGAVEIEGRVYFIINNFPIDSGIRIPPEEVYPVYLGDWENLGNVANNAALCYLPLKRDSVKILLSKCAQFREQGEFIDVGLKVGEEVFSAHRIVLAASSDYFHATFAHGMKESSQEVIELKDERFATAALNSIYSGDLLVTDETVFDVLVAADHLQVTTQGPEEFRQLENQNISCGGSLKDLRDLCAGNRVLIEVKIFQDWTFVVHVKHFGEKLEPLFSRNKKLHASKEVKENALASEGKSCRPETITTVNRYVCHDLSVLVKSGDFIQFHLSFRDSKIGPEFVSSLSVFYTVSRSCEPSVSWFAVNRMCNETILVALLPQTHMMYFDMEEKHWKQLSSLAPAADARKIAIWLEKASTCHPHFGSCLFVANGKLCVAGRYNSIDTNNRLCGNPAAVEVYDEDNNKWSVVDQKHSPKQTWCSGNRGKGLFHHQYISN</sequence>
<dbReference type="PANTHER" id="PTHR45632">
    <property type="entry name" value="LD33804P"/>
    <property type="match status" value="1"/>
</dbReference>
<dbReference type="PANTHER" id="PTHR45632:SF13">
    <property type="entry name" value="KELCH-LIKE PROTEIN 26"/>
    <property type="match status" value="1"/>
</dbReference>
<dbReference type="Gene3D" id="1.25.40.420">
    <property type="match status" value="1"/>
</dbReference>
<keyword evidence="5" id="KW-1185">Reference proteome</keyword>
<evidence type="ECO:0000259" key="3">
    <source>
        <dbReference type="PROSITE" id="PS50097"/>
    </source>
</evidence>
<name>A0ABN8MB81_9CNID</name>
<dbReference type="InterPro" id="IPR000210">
    <property type="entry name" value="BTB/POZ_dom"/>
</dbReference>
<evidence type="ECO:0000256" key="2">
    <source>
        <dbReference type="ARBA" id="ARBA00022737"/>
    </source>
</evidence>
<dbReference type="InterPro" id="IPR011705">
    <property type="entry name" value="BACK"/>
</dbReference>
<dbReference type="SUPFAM" id="SSF117281">
    <property type="entry name" value="Kelch motif"/>
    <property type="match status" value="2"/>
</dbReference>
<feature type="domain" description="BTB" evidence="3">
    <location>
        <begin position="537"/>
        <end position="602"/>
    </location>
</feature>
<evidence type="ECO:0000256" key="1">
    <source>
        <dbReference type="ARBA" id="ARBA00022441"/>
    </source>
</evidence>
<dbReference type="Pfam" id="PF21536">
    <property type="entry name" value="BTB_KLHL33"/>
    <property type="match status" value="1"/>
</dbReference>
<dbReference type="Proteomes" id="UP001159427">
    <property type="component" value="Unassembled WGS sequence"/>
</dbReference>
<comment type="caution">
    <text evidence="4">The sequence shown here is derived from an EMBL/GenBank/DDBJ whole genome shotgun (WGS) entry which is preliminary data.</text>
</comment>
<dbReference type="InterPro" id="IPR015915">
    <property type="entry name" value="Kelch-typ_b-propeller"/>
</dbReference>
<proteinExistence type="predicted"/>
<dbReference type="SUPFAM" id="SSF54695">
    <property type="entry name" value="POZ domain"/>
    <property type="match status" value="2"/>
</dbReference>
<dbReference type="Gene3D" id="3.30.710.10">
    <property type="entry name" value="Potassium Channel Kv1.1, Chain A"/>
    <property type="match status" value="2"/>
</dbReference>
<dbReference type="Pfam" id="PF00651">
    <property type="entry name" value="BTB"/>
    <property type="match status" value="1"/>
</dbReference>
<dbReference type="SMART" id="SM00225">
    <property type="entry name" value="BTB"/>
    <property type="match status" value="2"/>
</dbReference>